<feature type="transmembrane region" description="Helical" evidence="6">
    <location>
        <begin position="153"/>
        <end position="172"/>
    </location>
</feature>
<evidence type="ECO:0000313" key="7">
    <source>
        <dbReference type="EMBL" id="SFV58604.1"/>
    </source>
</evidence>
<feature type="transmembrane region" description="Helical" evidence="6">
    <location>
        <begin position="313"/>
        <end position="336"/>
    </location>
</feature>
<dbReference type="Gene3D" id="1.20.1740.10">
    <property type="entry name" value="Amino acid/polyamine transporter I"/>
    <property type="match status" value="1"/>
</dbReference>
<dbReference type="Pfam" id="PF13520">
    <property type="entry name" value="AA_permease_2"/>
    <property type="match status" value="1"/>
</dbReference>
<gene>
    <name evidence="7" type="ORF">MNB_SV-10-983</name>
</gene>
<dbReference type="PANTHER" id="PTHR42770">
    <property type="entry name" value="AMINO ACID TRANSPORTER-RELATED"/>
    <property type="match status" value="1"/>
</dbReference>
<feature type="transmembrane region" description="Helical" evidence="6">
    <location>
        <begin position="7"/>
        <end position="30"/>
    </location>
</feature>
<dbReference type="AlphaFoldDB" id="A0A1W1BYP7"/>
<accession>A0A1W1BYP7</accession>
<keyword evidence="2" id="KW-1003">Cell membrane</keyword>
<feature type="transmembrane region" description="Helical" evidence="6">
    <location>
        <begin position="125"/>
        <end position="146"/>
    </location>
</feature>
<name>A0A1W1BYP7_9ZZZZ</name>
<dbReference type="GO" id="GO:0005886">
    <property type="term" value="C:plasma membrane"/>
    <property type="evidence" value="ECO:0007669"/>
    <property type="project" value="UniProtKB-SubCell"/>
</dbReference>
<organism evidence="7">
    <name type="scientific">hydrothermal vent metagenome</name>
    <dbReference type="NCBI Taxonomy" id="652676"/>
    <lineage>
        <taxon>unclassified sequences</taxon>
        <taxon>metagenomes</taxon>
        <taxon>ecological metagenomes</taxon>
    </lineage>
</organism>
<keyword evidence="4 6" id="KW-1133">Transmembrane helix</keyword>
<evidence type="ECO:0008006" key="8">
    <source>
        <dbReference type="Google" id="ProtNLM"/>
    </source>
</evidence>
<evidence type="ECO:0000256" key="5">
    <source>
        <dbReference type="ARBA" id="ARBA00023136"/>
    </source>
</evidence>
<feature type="transmembrane region" description="Helical" evidence="6">
    <location>
        <begin position="184"/>
        <end position="204"/>
    </location>
</feature>
<keyword evidence="5 6" id="KW-0472">Membrane</keyword>
<feature type="transmembrane region" description="Helical" evidence="6">
    <location>
        <begin position="367"/>
        <end position="389"/>
    </location>
</feature>
<dbReference type="PIRSF" id="PIRSF006060">
    <property type="entry name" value="AA_transporter"/>
    <property type="match status" value="1"/>
</dbReference>
<evidence type="ECO:0000256" key="6">
    <source>
        <dbReference type="SAM" id="Phobius"/>
    </source>
</evidence>
<feature type="transmembrane region" description="Helical" evidence="6">
    <location>
        <begin position="224"/>
        <end position="244"/>
    </location>
</feature>
<feature type="transmembrane region" description="Helical" evidence="6">
    <location>
        <begin position="395"/>
        <end position="416"/>
    </location>
</feature>
<feature type="transmembrane region" description="Helical" evidence="6">
    <location>
        <begin position="264"/>
        <end position="292"/>
    </location>
</feature>
<evidence type="ECO:0000256" key="2">
    <source>
        <dbReference type="ARBA" id="ARBA00022475"/>
    </source>
</evidence>
<feature type="transmembrane region" description="Helical" evidence="6">
    <location>
        <begin position="84"/>
        <end position="105"/>
    </location>
</feature>
<reference evidence="7" key="1">
    <citation type="submission" date="2016-10" db="EMBL/GenBank/DDBJ databases">
        <authorList>
            <person name="de Groot N.N."/>
        </authorList>
    </citation>
    <scope>NUCLEOTIDE SEQUENCE</scope>
</reference>
<feature type="transmembrane region" description="Helical" evidence="6">
    <location>
        <begin position="342"/>
        <end position="360"/>
    </location>
</feature>
<sequence>MTDTKKAFGVWSAVFLGIGSMVGAGIFIVIGQAGAIAGNLVWLSFIFGGIAALLSGYSLARLAITYPSRGGIVEYVVQGFGEGVFSGSTGVLFYFSQLIVIAAVAKSFGTYAGTFMHADAMIQNLFALGVVGLFILINLIGASLVAKSENIIVFIKVTILVIFAGVALFYVNPKLLSTADMPPLNSMLFAVGLTFFAYQGFSVITNTVEDMQNPKQTMLKAMTIAILFVGVLYILTSVAVLGNLSLPEVIKTKDYALAQAAEPIFGPIGFKIMAATALLATASAINATLYAATEIGYTLAKDGDLPEDYTYNVFHSFEGLVISGLLIIPMILFLNLSQVTTIAALVVLIIQGLTHVGHLLRIKETGANFYVVLGAALSMFAIAGLTLYYTSIKQMPMIALYIFGAFVLAFAVEILLRITTKRVIKIQTDVKLIEKFEKNVENKFKKIIGE</sequence>
<dbReference type="GO" id="GO:0022857">
    <property type="term" value="F:transmembrane transporter activity"/>
    <property type="evidence" value="ECO:0007669"/>
    <property type="project" value="InterPro"/>
</dbReference>
<protein>
    <recommendedName>
        <fullName evidence="8">Amino acid transporter</fullName>
    </recommendedName>
</protein>
<feature type="transmembrane region" description="Helical" evidence="6">
    <location>
        <begin position="42"/>
        <end position="64"/>
    </location>
</feature>
<comment type="subcellular location">
    <subcellularLocation>
        <location evidence="1">Cell membrane</location>
        <topology evidence="1">Multi-pass membrane protein</topology>
    </subcellularLocation>
</comment>
<proteinExistence type="predicted"/>
<dbReference type="PANTHER" id="PTHR42770:SF11">
    <property type="entry name" value="INNER MEMBRANE TRANSPORT PROTEIN YBAT"/>
    <property type="match status" value="1"/>
</dbReference>
<keyword evidence="3 6" id="KW-0812">Transmembrane</keyword>
<evidence type="ECO:0000256" key="4">
    <source>
        <dbReference type="ARBA" id="ARBA00022989"/>
    </source>
</evidence>
<evidence type="ECO:0000256" key="1">
    <source>
        <dbReference type="ARBA" id="ARBA00004651"/>
    </source>
</evidence>
<dbReference type="InterPro" id="IPR050367">
    <property type="entry name" value="APC_superfamily"/>
</dbReference>
<dbReference type="InterPro" id="IPR002293">
    <property type="entry name" value="AA/rel_permease1"/>
</dbReference>
<dbReference type="EMBL" id="FPHL01000017">
    <property type="protein sequence ID" value="SFV58604.1"/>
    <property type="molecule type" value="Genomic_DNA"/>
</dbReference>
<evidence type="ECO:0000256" key="3">
    <source>
        <dbReference type="ARBA" id="ARBA00022692"/>
    </source>
</evidence>